<dbReference type="SUPFAM" id="SSF46785">
    <property type="entry name" value="Winged helix' DNA-binding domain"/>
    <property type="match status" value="1"/>
</dbReference>
<keyword evidence="2" id="KW-1185">Reference proteome</keyword>
<dbReference type="SUPFAM" id="SSF53335">
    <property type="entry name" value="S-adenosyl-L-methionine-dependent methyltransferases"/>
    <property type="match status" value="1"/>
</dbReference>
<dbReference type="Gene3D" id="1.10.10.10">
    <property type="entry name" value="Winged helix-like DNA-binding domain superfamily/Winged helix DNA-binding domain"/>
    <property type="match status" value="1"/>
</dbReference>
<dbReference type="PhylomeDB" id="Q2RUD7"/>
<dbReference type="InterPro" id="IPR036388">
    <property type="entry name" value="WH-like_DNA-bd_sf"/>
</dbReference>
<dbReference type="HOGENOM" id="CLU_005533_4_3_5"/>
<gene>
    <name evidence="1" type="ordered locus">Rru_A1457</name>
</gene>
<dbReference type="EnsemblBacteria" id="ABC22258">
    <property type="protein sequence ID" value="ABC22258"/>
    <property type="gene ID" value="Rru_A1457"/>
</dbReference>
<dbReference type="EMBL" id="CP000230">
    <property type="protein sequence ID" value="ABC22258.1"/>
    <property type="molecule type" value="Genomic_DNA"/>
</dbReference>
<dbReference type="Gene3D" id="3.40.50.150">
    <property type="entry name" value="Vaccinia Virus protein VP39"/>
    <property type="match status" value="1"/>
</dbReference>
<dbReference type="STRING" id="269796.Rru_A1457"/>
<dbReference type="Proteomes" id="UP000001929">
    <property type="component" value="Chromosome"/>
</dbReference>
<dbReference type="CDD" id="cd02440">
    <property type="entry name" value="AdoMet_MTases"/>
    <property type="match status" value="1"/>
</dbReference>
<sequence length="337" mass="35944">MSSSKPVVPDGAFAAMLFDLLQAPLRWHLIDLGLTLGVFDRLSAHPSAAALAADLGLDARRLALVLDGLCAMGALTKRAGRYGLSAEGATYLASDGPLSLRPMLAGLSWLRHSSLADLLTAPVPPPLDMGDPAFWDRAGGSLRSFHRALGVPVMVACLESLPAWPTARRFLDLGAGSDILARTLAARRADLAVTVFDLPPLAERIAATLADDGLAARIEVRAGDYNDADLGQGYDIIWASMTLYYARDLEALASRIRDALAPGGIFVSFHEGLTDERTRPEAHVVGRLATALRGQDLSFDAGRITSALERAGFLDVTSRTVETPFGPLRLEVGRRKP</sequence>
<dbReference type="InterPro" id="IPR036390">
    <property type="entry name" value="WH_DNA-bd_sf"/>
</dbReference>
<dbReference type="PATRIC" id="fig|269796.9.peg.1528"/>
<dbReference type="InterPro" id="IPR029063">
    <property type="entry name" value="SAM-dependent_MTases_sf"/>
</dbReference>
<proteinExistence type="predicted"/>
<dbReference type="Pfam" id="PF13489">
    <property type="entry name" value="Methyltransf_23"/>
    <property type="match status" value="1"/>
</dbReference>
<name>Q2RUD7_RHORT</name>
<evidence type="ECO:0000313" key="1">
    <source>
        <dbReference type="EMBL" id="ABC22258.1"/>
    </source>
</evidence>
<dbReference type="eggNOG" id="COG0500">
    <property type="taxonomic scope" value="Bacteria"/>
</dbReference>
<dbReference type="AlphaFoldDB" id="Q2RUD7"/>
<dbReference type="KEGG" id="rru:Rru_A1457"/>
<reference evidence="1 2" key="1">
    <citation type="journal article" date="2011" name="Stand. Genomic Sci.">
        <title>Complete genome sequence of Rhodospirillum rubrum type strain (S1).</title>
        <authorList>
            <person name="Munk A.C."/>
            <person name="Copeland A."/>
            <person name="Lucas S."/>
            <person name="Lapidus A."/>
            <person name="Del Rio T.G."/>
            <person name="Barry K."/>
            <person name="Detter J.C."/>
            <person name="Hammon N."/>
            <person name="Israni S."/>
            <person name="Pitluck S."/>
            <person name="Brettin T."/>
            <person name="Bruce D."/>
            <person name="Han C."/>
            <person name="Tapia R."/>
            <person name="Gilna P."/>
            <person name="Schmutz J."/>
            <person name="Larimer F."/>
            <person name="Land M."/>
            <person name="Kyrpides N.C."/>
            <person name="Mavromatis K."/>
            <person name="Richardson P."/>
            <person name="Rohde M."/>
            <person name="Goker M."/>
            <person name="Klenk H.P."/>
            <person name="Zhang Y."/>
            <person name="Roberts G.P."/>
            <person name="Reslewic S."/>
            <person name="Schwartz D.C."/>
        </authorList>
    </citation>
    <scope>NUCLEOTIDE SEQUENCE [LARGE SCALE GENOMIC DNA]</scope>
    <source>
        <strain evidence="2">ATCC 11170 / ATH 1.1.1 / DSM 467 / LMG 4362 / NCIMB 8255 / S1</strain>
    </source>
</reference>
<dbReference type="RefSeq" id="WP_011389211.1">
    <property type="nucleotide sequence ID" value="NC_007643.1"/>
</dbReference>
<evidence type="ECO:0000313" key="2">
    <source>
        <dbReference type="Proteomes" id="UP000001929"/>
    </source>
</evidence>
<accession>Q2RUD7</accession>
<protein>
    <submittedName>
        <fullName evidence="1">O-methyltransferase, family 2</fullName>
    </submittedName>
</protein>
<organism evidence="1 2">
    <name type="scientific">Rhodospirillum rubrum (strain ATCC 11170 / ATH 1.1.1 / DSM 467 / LMG 4362 / NCIMB 8255 / S1)</name>
    <dbReference type="NCBI Taxonomy" id="269796"/>
    <lineage>
        <taxon>Bacteria</taxon>
        <taxon>Pseudomonadati</taxon>
        <taxon>Pseudomonadota</taxon>
        <taxon>Alphaproteobacteria</taxon>
        <taxon>Rhodospirillales</taxon>
        <taxon>Rhodospirillaceae</taxon>
        <taxon>Rhodospirillum</taxon>
    </lineage>
</organism>